<dbReference type="Gene3D" id="3.40.50.12780">
    <property type="entry name" value="N-terminal domain of ligase-like"/>
    <property type="match status" value="1"/>
</dbReference>
<evidence type="ECO:0000313" key="4">
    <source>
        <dbReference type="Proteomes" id="UP001501391"/>
    </source>
</evidence>
<comment type="caution">
    <text evidence="3">The sequence shown here is derived from an EMBL/GenBank/DDBJ whole genome shotgun (WGS) entry which is preliminary data.</text>
</comment>
<dbReference type="InterPro" id="IPR050237">
    <property type="entry name" value="ATP-dep_AMP-bd_enzyme"/>
</dbReference>
<proteinExistence type="predicted"/>
<evidence type="ECO:0000259" key="2">
    <source>
        <dbReference type="Pfam" id="PF00501"/>
    </source>
</evidence>
<dbReference type="EMBL" id="BAAAOQ010000012">
    <property type="protein sequence ID" value="GAA2197816.1"/>
    <property type="molecule type" value="Genomic_DNA"/>
</dbReference>
<dbReference type="Pfam" id="PF00501">
    <property type="entry name" value="AMP-binding"/>
    <property type="match status" value="1"/>
</dbReference>
<feature type="region of interest" description="Disordered" evidence="1">
    <location>
        <begin position="1"/>
        <end position="32"/>
    </location>
</feature>
<gene>
    <name evidence="3" type="ORF">GCM10009787_37890</name>
</gene>
<reference evidence="3 4" key="1">
    <citation type="journal article" date="2019" name="Int. J. Syst. Evol. Microbiol.">
        <title>The Global Catalogue of Microorganisms (GCM) 10K type strain sequencing project: providing services to taxonomists for standard genome sequencing and annotation.</title>
        <authorList>
            <consortium name="The Broad Institute Genomics Platform"/>
            <consortium name="The Broad Institute Genome Sequencing Center for Infectious Disease"/>
            <person name="Wu L."/>
            <person name="Ma J."/>
        </authorList>
    </citation>
    <scope>NUCLEOTIDE SEQUENCE [LARGE SCALE GENOMIC DNA]</scope>
    <source>
        <strain evidence="3 4">JCM 14924</strain>
    </source>
</reference>
<feature type="compositionally biased region" description="Basic and acidic residues" evidence="1">
    <location>
        <begin position="14"/>
        <end position="32"/>
    </location>
</feature>
<protein>
    <submittedName>
        <fullName evidence="3">AMP-binding protein</fullName>
    </submittedName>
</protein>
<keyword evidence="4" id="KW-1185">Reference proteome</keyword>
<name>A0ABN3BM40_9ACTN</name>
<dbReference type="RefSeq" id="WP_094375500.1">
    <property type="nucleotide sequence ID" value="NZ_BAAAOQ010000012.1"/>
</dbReference>
<dbReference type="InterPro" id="IPR042099">
    <property type="entry name" value="ANL_N_sf"/>
</dbReference>
<dbReference type="Gene3D" id="3.30.300.30">
    <property type="match status" value="1"/>
</dbReference>
<dbReference type="InterPro" id="IPR000873">
    <property type="entry name" value="AMP-dep_synth/lig_dom"/>
</dbReference>
<feature type="domain" description="AMP-dependent synthetase/ligase" evidence="2">
    <location>
        <begin position="38"/>
        <end position="388"/>
    </location>
</feature>
<dbReference type="Proteomes" id="UP001501391">
    <property type="component" value="Unassembled WGS sequence"/>
</dbReference>
<evidence type="ECO:0000256" key="1">
    <source>
        <dbReference type="SAM" id="MobiDB-lite"/>
    </source>
</evidence>
<dbReference type="InterPro" id="IPR045851">
    <property type="entry name" value="AMP-bd_C_sf"/>
</dbReference>
<dbReference type="SUPFAM" id="SSF56801">
    <property type="entry name" value="Acetyl-CoA synthetase-like"/>
    <property type="match status" value="1"/>
</dbReference>
<dbReference type="PANTHER" id="PTHR43767:SF1">
    <property type="entry name" value="NONRIBOSOMAL PEPTIDE SYNTHASE PES1 (EUROFUNG)-RELATED"/>
    <property type="match status" value="1"/>
</dbReference>
<feature type="compositionally biased region" description="Low complexity" evidence="1">
    <location>
        <begin position="1"/>
        <end position="13"/>
    </location>
</feature>
<dbReference type="PANTHER" id="PTHR43767">
    <property type="entry name" value="LONG-CHAIN-FATTY-ACID--COA LIGASE"/>
    <property type="match status" value="1"/>
</dbReference>
<accession>A0ABN3BM40</accession>
<organism evidence="3 4">
    <name type="scientific">Streptomyces bangladeshensis</name>
    <dbReference type="NCBI Taxonomy" id="295352"/>
    <lineage>
        <taxon>Bacteria</taxon>
        <taxon>Bacillati</taxon>
        <taxon>Actinomycetota</taxon>
        <taxon>Actinomycetes</taxon>
        <taxon>Kitasatosporales</taxon>
        <taxon>Streptomycetaceae</taxon>
        <taxon>Streptomyces</taxon>
    </lineage>
</organism>
<sequence>MNGQPTAQAPTDAPARDALADAPARDARTDARVHDLLDEATAERPDAPAVADGAGRWTYRELAAHSHAVDAWLAARGIGHGDRVLVQLPSTRELVALLYGTARRGAVLVPVNTGMKDYHLRAVVENAEPALVVVTDPAVGRIAALAGGVPVLGLGEAWPEISALRAREARSGGAEVAPEDIAVLVYTSGSTAAPKAVICPHGRMVFATEAINLELGYRPDDVVFCRFPISWDYGLYKVLLTAAGRSELVLADGESDLVLLRRIRETGATVVPIVPSLATMICALAEREPARESRVRMFTNTGAALPKTTADGLRTAFPGAEVIIQFGQTECKRVSVLPPAYQDAKPDSVGRPLPGTRAFVVDDEGRPLPPWQTGEIVVEGPHVMPGYWRAPEQTARAFRPAPDGGLRLHTGDFGHVDEDGFLYYEGRRDDMFKHKGVRMSTTEIESAATDIPGVRAAAVLPPAPGRDLAVFAEGDIDPHALLKELSLRLEPAKVPGVSRVVAELPLTPHGKHDRKQLARLLEGTAP</sequence>
<evidence type="ECO:0000313" key="3">
    <source>
        <dbReference type="EMBL" id="GAA2197816.1"/>
    </source>
</evidence>